<dbReference type="SUPFAM" id="SSF50978">
    <property type="entry name" value="WD40 repeat-like"/>
    <property type="match status" value="1"/>
</dbReference>
<dbReference type="AlphaFoldDB" id="A0A1J4K3A5"/>
<comment type="similarity">
    <text evidence="3">Belongs to the WD repeat PROPPIN family.</text>
</comment>
<evidence type="ECO:0000313" key="4">
    <source>
        <dbReference type="EMBL" id="OHT05312.1"/>
    </source>
</evidence>
<sequence length="315" mass="34860">MISPIRSLCFNDDRQTFTIVLPSQYRIFRCDPFGMIFSRECEDLSLGAVATYSGYRFIALAGAPSPKVFNSKSVRVFDHQTGQLTFEHDFSDHILSMGIGKDIIVVCMYTKTEVWNTRTGQMMYNLGCGKNVHVPMAISPNSTNLILSGPTDKQVALHRGIGGQIQSSNFVVDEAAVSLVKFSDDGTLFATAGFSGNCIRIWELKTLSTCAILDRGSKEDIIMAIDFSPSSDFVASVSKSGVIRVYDIRRRAPNATRATQPVCTENLGQPVYMPRFSWINSMLIGLASLEGDYYKITFNGSSLECEKTPFLKRVV</sequence>
<keyword evidence="5" id="KW-1185">Reference proteome</keyword>
<dbReference type="OrthoDB" id="1667587at2759"/>
<dbReference type="InterPro" id="IPR001680">
    <property type="entry name" value="WD40_rpt"/>
</dbReference>
<comment type="caution">
    <text evidence="4">The sequence shown here is derived from an EMBL/GenBank/DDBJ whole genome shotgun (WGS) entry which is preliminary data.</text>
</comment>
<dbReference type="Pfam" id="PF00400">
    <property type="entry name" value="WD40"/>
    <property type="match status" value="2"/>
</dbReference>
<dbReference type="InterPro" id="IPR015943">
    <property type="entry name" value="WD40/YVTN_repeat-like_dom_sf"/>
</dbReference>
<dbReference type="PANTHER" id="PTHR11227">
    <property type="entry name" value="WD-REPEAT PROTEIN INTERACTING WITH PHOSPHOINOSIDES WIPI -RELATED"/>
    <property type="match status" value="1"/>
</dbReference>
<name>A0A1J4K3A5_9EUKA</name>
<accession>A0A1J4K3A5</accession>
<dbReference type="EMBL" id="MLAK01000761">
    <property type="protein sequence ID" value="OHT05312.1"/>
    <property type="molecule type" value="Genomic_DNA"/>
</dbReference>
<proteinExistence type="inferred from homology"/>
<reference evidence="4" key="1">
    <citation type="submission" date="2016-10" db="EMBL/GenBank/DDBJ databases">
        <authorList>
            <person name="Benchimol M."/>
            <person name="Almeida L.G."/>
            <person name="Vasconcelos A.T."/>
            <person name="Perreira-Neves A."/>
            <person name="Rosa I.A."/>
            <person name="Tasca T."/>
            <person name="Bogo M.R."/>
            <person name="de Souza W."/>
        </authorList>
    </citation>
    <scope>NUCLEOTIDE SEQUENCE [LARGE SCALE GENOMIC DNA]</scope>
    <source>
        <strain evidence="4">K</strain>
    </source>
</reference>
<dbReference type="Gene3D" id="2.130.10.10">
    <property type="entry name" value="YVTN repeat-like/Quinoprotein amine dehydrogenase"/>
    <property type="match status" value="1"/>
</dbReference>
<evidence type="ECO:0000313" key="5">
    <source>
        <dbReference type="Proteomes" id="UP000179807"/>
    </source>
</evidence>
<dbReference type="GO" id="GO:0005737">
    <property type="term" value="C:cytoplasm"/>
    <property type="evidence" value="ECO:0007669"/>
    <property type="project" value="UniProtKB-ARBA"/>
</dbReference>
<evidence type="ECO:0000256" key="2">
    <source>
        <dbReference type="ARBA" id="ARBA00022737"/>
    </source>
</evidence>
<dbReference type="VEuPathDB" id="TrichDB:TRFO_26931"/>
<keyword evidence="1" id="KW-0853">WD repeat</keyword>
<protein>
    <submittedName>
        <fullName evidence="4">Uncharacterized protein</fullName>
    </submittedName>
</protein>
<evidence type="ECO:0000256" key="1">
    <source>
        <dbReference type="ARBA" id="ARBA00022574"/>
    </source>
</evidence>
<dbReference type="RefSeq" id="XP_068358448.1">
    <property type="nucleotide sequence ID" value="XM_068505244.1"/>
</dbReference>
<dbReference type="GeneID" id="94839948"/>
<keyword evidence="2" id="KW-0677">Repeat</keyword>
<evidence type="ECO:0000256" key="3">
    <source>
        <dbReference type="ARBA" id="ARBA00025740"/>
    </source>
</evidence>
<organism evidence="4 5">
    <name type="scientific">Tritrichomonas foetus</name>
    <dbReference type="NCBI Taxonomy" id="1144522"/>
    <lineage>
        <taxon>Eukaryota</taxon>
        <taxon>Metamonada</taxon>
        <taxon>Parabasalia</taxon>
        <taxon>Tritrichomonadida</taxon>
        <taxon>Tritrichomonadidae</taxon>
        <taxon>Tritrichomonas</taxon>
    </lineage>
</organism>
<dbReference type="SMART" id="SM00320">
    <property type="entry name" value="WD40"/>
    <property type="match status" value="2"/>
</dbReference>
<dbReference type="InterPro" id="IPR048720">
    <property type="entry name" value="PROPPIN"/>
</dbReference>
<dbReference type="InterPro" id="IPR036322">
    <property type="entry name" value="WD40_repeat_dom_sf"/>
</dbReference>
<gene>
    <name evidence="4" type="ORF">TRFO_26931</name>
</gene>
<dbReference type="Proteomes" id="UP000179807">
    <property type="component" value="Unassembled WGS sequence"/>
</dbReference>